<keyword evidence="7" id="KW-1185">Reference proteome</keyword>
<gene>
    <name evidence="6" type="ORF">FGADI_8200</name>
</gene>
<sequence length="1097" mass="119526">MMGPLISGIAEPRDNYIERHSGHGPETDTAKPGSSLIPVTDSKRARDEQISNEIHAMKLVSMMKQSADANSAFIIVWDDVAVAKGLWRLGLSLERALSALLIAVVIDFGDAYNMAAFLRGKQTGMQNDLSASIRPELFMPDDQARYGINSQISCYAYDPVQSLLAIGTGESKFGPGKVYIFGQRRVHKILEPPRRTSFQIIQFSANRLVTVDAKNELGIWDLNTGERIAALVVAGQVVSLVTDPMLDWAFIGLYNGDIMAFDLDRGSLARSFRLPNFWKEKNPGATTPNLITMSLHPRDVGKLLLGYTHGAVVYSFKQAKPVNYYEYVVSAGAPGGNGAAVETVRKPRLTHALWHPSGTFILTAHDDGSLVFWDPKAEKIVMARTLTDFNVDQPSSETPTPALPEPITKIAWCCKENCDDSGLLIAGGQRPDASPKGLTFIDLGQTPVYATSTWQILANYCRGKRQNALPLPSGAQAINFLLIPRFSPHFAGAQDPIAVMVLLSSGELITLSFPSGYPISPTNQLHPSVSFVHPFVTKVNVSPLERPRWLSMFEKRNQGEPLLKGGAEASRPRKRFEERTIIQAAHADSTIRIWDSGHADEIENGNQLQVDVARALDRYDDVDITCMNMATSTGEFVVGTRTGEAIIYRWGQNRFFGKDKALQLDPNPKGLTDISSRAEPGLREGLQPLVLYEMMMGPITAIQVSNVGFVAVGSELGFLTLIDLRGPAIFFQAPMTDFAKPDKRSSFLKSHNSSSGPQKEWPVVIEFGVMTLDEDKYSSICCFVGTNLGKVITFKLLPGQDGTYSASLAGVVSFDGRIISLNPIEADTGKPAHATGPIVAGLREGRQVNGVLVAVTQTEIRIFKPANSKGASKDFDSILCDSACVAELELQGFAVVGVFGDRTARAFSIPGLRDIGKADLPMIDVTRSTNSVVTQTGDIFAWTGPSELAVIHVWGTDKGLQQSPDTLINPKLECPPRPTISNMQWISGSQYISPTDLDLLVGGPDRPPSKRMMDAAAAEQRAARAGEPAAASGSGSQEGWGDYLTRQLNERTEKLNMMGDNMENLQNNSAGWADDVNKFLNKQKRNVVMGGLKSKFF</sequence>
<dbReference type="Proteomes" id="UP000604273">
    <property type="component" value="Unassembled WGS sequence"/>
</dbReference>
<dbReference type="GO" id="GO:0045159">
    <property type="term" value="F:myosin II binding"/>
    <property type="evidence" value="ECO:0007669"/>
    <property type="project" value="TreeGrafter"/>
</dbReference>
<accession>A0A8H4T356</accession>
<proteinExistence type="inferred from homology"/>
<evidence type="ECO:0000256" key="1">
    <source>
        <dbReference type="ARBA" id="ARBA00008070"/>
    </source>
</evidence>
<feature type="compositionally biased region" description="Basic and acidic residues" evidence="4">
    <location>
        <begin position="16"/>
        <end position="29"/>
    </location>
</feature>
<dbReference type="Pfam" id="PF08596">
    <property type="entry name" value="Lgl_C"/>
    <property type="match status" value="1"/>
</dbReference>
<dbReference type="InterPro" id="IPR001680">
    <property type="entry name" value="WD40_rpt"/>
</dbReference>
<dbReference type="InterPro" id="IPR015943">
    <property type="entry name" value="WD40/YVTN_repeat-like_dom_sf"/>
</dbReference>
<comment type="caution">
    <text evidence="6">The sequence shown here is derived from an EMBL/GenBank/DDBJ whole genome shotgun (WGS) entry which is preliminary data.</text>
</comment>
<evidence type="ECO:0000313" key="6">
    <source>
        <dbReference type="EMBL" id="KAF4950436.1"/>
    </source>
</evidence>
<dbReference type="InterPro" id="IPR036322">
    <property type="entry name" value="WD40_repeat_dom_sf"/>
</dbReference>
<dbReference type="OrthoDB" id="19944at2759"/>
<feature type="region of interest" description="Disordered" evidence="4">
    <location>
        <begin position="1002"/>
        <end position="1042"/>
    </location>
</feature>
<dbReference type="GO" id="GO:0019905">
    <property type="term" value="F:syntaxin binding"/>
    <property type="evidence" value="ECO:0007669"/>
    <property type="project" value="TreeGrafter"/>
</dbReference>
<evidence type="ECO:0000256" key="2">
    <source>
        <dbReference type="ARBA" id="ARBA00022483"/>
    </source>
</evidence>
<dbReference type="Gene3D" id="2.130.10.10">
    <property type="entry name" value="YVTN repeat-like/Quinoprotein amine dehydrogenase"/>
    <property type="match status" value="1"/>
</dbReference>
<feature type="compositionally biased region" description="Low complexity" evidence="4">
    <location>
        <begin position="1015"/>
        <end position="1039"/>
    </location>
</feature>
<dbReference type="CDD" id="cd15873">
    <property type="entry name" value="R-SNARE_STXBP5_6"/>
    <property type="match status" value="1"/>
</dbReference>
<feature type="region of interest" description="Disordered" evidence="4">
    <location>
        <begin position="16"/>
        <end position="46"/>
    </location>
</feature>
<evidence type="ECO:0000256" key="3">
    <source>
        <dbReference type="PROSITE-ProRule" id="PRU00221"/>
    </source>
</evidence>
<dbReference type="AlphaFoldDB" id="A0A8H4T356"/>
<dbReference type="InterPro" id="IPR013905">
    <property type="entry name" value="Lgl_C_dom"/>
</dbReference>
<dbReference type="SUPFAM" id="SSF50978">
    <property type="entry name" value="WD40 repeat-like"/>
    <property type="match status" value="1"/>
</dbReference>
<organism evidence="6 7">
    <name type="scientific">Fusarium gaditjirri</name>
    <dbReference type="NCBI Taxonomy" id="282569"/>
    <lineage>
        <taxon>Eukaryota</taxon>
        <taxon>Fungi</taxon>
        <taxon>Dikarya</taxon>
        <taxon>Ascomycota</taxon>
        <taxon>Pezizomycotina</taxon>
        <taxon>Sordariomycetes</taxon>
        <taxon>Hypocreomycetidae</taxon>
        <taxon>Hypocreales</taxon>
        <taxon>Nectriaceae</taxon>
        <taxon>Fusarium</taxon>
        <taxon>Fusarium nisikadoi species complex</taxon>
    </lineage>
</organism>
<reference evidence="6" key="2">
    <citation type="submission" date="2020-05" db="EMBL/GenBank/DDBJ databases">
        <authorList>
            <person name="Kim H.-S."/>
            <person name="Proctor R.H."/>
            <person name="Brown D.W."/>
        </authorList>
    </citation>
    <scope>NUCLEOTIDE SEQUENCE</scope>
    <source>
        <strain evidence="6">NRRL 45417</strain>
    </source>
</reference>
<feature type="domain" description="Lethal giant larvae (Lgl)-like C-terminal" evidence="5">
    <location>
        <begin position="622"/>
        <end position="1010"/>
    </location>
</feature>
<dbReference type="PANTHER" id="PTHR10241:SF25">
    <property type="entry name" value="TOMOSYN, ISOFORM C"/>
    <property type="match status" value="1"/>
</dbReference>
<dbReference type="PROSITE" id="PS50082">
    <property type="entry name" value="WD_REPEATS_2"/>
    <property type="match status" value="1"/>
</dbReference>
<comment type="similarity">
    <text evidence="1">Belongs to the WD repeat L(2)GL family.</text>
</comment>
<keyword evidence="2" id="KW-0268">Exocytosis</keyword>
<protein>
    <recommendedName>
        <fullName evidence="5">Lethal giant larvae (Lgl)-like C-terminal domain-containing protein</fullName>
    </recommendedName>
</protein>
<evidence type="ECO:0000313" key="7">
    <source>
        <dbReference type="Proteomes" id="UP000604273"/>
    </source>
</evidence>
<feature type="repeat" description="WD" evidence="3">
    <location>
        <begin position="354"/>
        <end position="383"/>
    </location>
</feature>
<dbReference type="GO" id="GO:0006887">
    <property type="term" value="P:exocytosis"/>
    <property type="evidence" value="ECO:0007669"/>
    <property type="project" value="UniProtKB-KW"/>
</dbReference>
<dbReference type="GO" id="GO:0006893">
    <property type="term" value="P:Golgi to plasma membrane transport"/>
    <property type="evidence" value="ECO:0007669"/>
    <property type="project" value="TreeGrafter"/>
</dbReference>
<dbReference type="GO" id="GO:0005886">
    <property type="term" value="C:plasma membrane"/>
    <property type="evidence" value="ECO:0007669"/>
    <property type="project" value="TreeGrafter"/>
</dbReference>
<reference evidence="6" key="1">
    <citation type="journal article" date="2020" name="BMC Genomics">
        <title>Correction to: Identification and distribution of gene clusters required for synthesis of sphingolipid metabolism inhibitors in diverse species of the filamentous fungus Fusarium.</title>
        <authorList>
            <person name="Kim H.S."/>
            <person name="Lohmar J.M."/>
            <person name="Busman M."/>
            <person name="Brown D.W."/>
            <person name="Naumann T.A."/>
            <person name="Divon H.H."/>
            <person name="Lysoe E."/>
            <person name="Uhlig S."/>
            <person name="Proctor R.H."/>
        </authorList>
    </citation>
    <scope>NUCLEOTIDE SEQUENCE</scope>
    <source>
        <strain evidence="6">NRRL 45417</strain>
    </source>
</reference>
<keyword evidence="3" id="KW-0853">WD repeat</keyword>
<dbReference type="PANTHER" id="PTHR10241">
    <property type="entry name" value="LETHAL 2 GIANT LARVAE PROTEIN"/>
    <property type="match status" value="1"/>
</dbReference>
<evidence type="ECO:0000256" key="4">
    <source>
        <dbReference type="SAM" id="MobiDB-lite"/>
    </source>
</evidence>
<dbReference type="GO" id="GO:0005096">
    <property type="term" value="F:GTPase activator activity"/>
    <property type="evidence" value="ECO:0007669"/>
    <property type="project" value="TreeGrafter"/>
</dbReference>
<evidence type="ECO:0000259" key="5">
    <source>
        <dbReference type="Pfam" id="PF08596"/>
    </source>
</evidence>
<dbReference type="GO" id="GO:0005737">
    <property type="term" value="C:cytoplasm"/>
    <property type="evidence" value="ECO:0007669"/>
    <property type="project" value="TreeGrafter"/>
</dbReference>
<dbReference type="EMBL" id="JABFAI010000210">
    <property type="protein sequence ID" value="KAF4950436.1"/>
    <property type="molecule type" value="Genomic_DNA"/>
</dbReference>
<name>A0A8H4T356_9HYPO</name>